<dbReference type="HOGENOM" id="CLU_040029_0_0_0"/>
<organism evidence="3 4">
    <name type="scientific">Isosphaera pallida (strain ATCC 43644 / DSM 9630 / IS1B)</name>
    <dbReference type="NCBI Taxonomy" id="575540"/>
    <lineage>
        <taxon>Bacteria</taxon>
        <taxon>Pseudomonadati</taxon>
        <taxon>Planctomycetota</taxon>
        <taxon>Planctomycetia</taxon>
        <taxon>Isosphaerales</taxon>
        <taxon>Isosphaeraceae</taxon>
        <taxon>Isosphaera</taxon>
    </lineage>
</organism>
<dbReference type="Gene3D" id="3.20.20.70">
    <property type="entry name" value="Aldolase class I"/>
    <property type="match status" value="1"/>
</dbReference>
<evidence type="ECO:0000313" key="4">
    <source>
        <dbReference type="Proteomes" id="UP000008631"/>
    </source>
</evidence>
<dbReference type="OrthoDB" id="9805460at2"/>
<dbReference type="InterPro" id="IPR049489">
    <property type="entry name" value="FabD-like_helical_ins"/>
</dbReference>
<evidence type="ECO:0000256" key="1">
    <source>
        <dbReference type="SAM" id="MobiDB-lite"/>
    </source>
</evidence>
<dbReference type="PANTHER" id="PTHR32332">
    <property type="entry name" value="2-NITROPROPANE DIOXYGENASE"/>
    <property type="match status" value="1"/>
</dbReference>
<dbReference type="eggNOG" id="COG2070">
    <property type="taxonomic scope" value="Bacteria"/>
</dbReference>
<feature type="domain" description="[Acyl-carrier-protein] S-malonyltransferase-like inserted helical" evidence="2">
    <location>
        <begin position="354"/>
        <end position="433"/>
    </location>
</feature>
<keyword evidence="4" id="KW-1185">Reference proteome</keyword>
<dbReference type="Pfam" id="PF03060">
    <property type="entry name" value="NMO"/>
    <property type="match status" value="1"/>
</dbReference>
<feature type="region of interest" description="Disordered" evidence="1">
    <location>
        <begin position="503"/>
        <end position="538"/>
    </location>
</feature>
<dbReference type="InParanoid" id="E8R362"/>
<dbReference type="InterPro" id="IPR014179">
    <property type="entry name" value="PfaD-like_TIM-barrel"/>
</dbReference>
<accession>E8R362</accession>
<evidence type="ECO:0000313" key="3">
    <source>
        <dbReference type="EMBL" id="ADV62581.1"/>
    </source>
</evidence>
<dbReference type="KEGG" id="ipa:Isop_2001"/>
<dbReference type="STRING" id="575540.Isop_2001"/>
<reference evidence="3 4" key="2">
    <citation type="journal article" date="2011" name="Stand. Genomic Sci.">
        <title>Complete genome sequence of Isosphaera pallida type strain (IS1B).</title>
        <authorList>
            <consortium name="US DOE Joint Genome Institute (JGI-PGF)"/>
            <person name="Goker M."/>
            <person name="Cleland D."/>
            <person name="Saunders E."/>
            <person name="Lapidus A."/>
            <person name="Nolan M."/>
            <person name="Lucas S."/>
            <person name="Hammon N."/>
            <person name="Deshpande S."/>
            <person name="Cheng J.F."/>
            <person name="Tapia R."/>
            <person name="Han C."/>
            <person name="Goodwin L."/>
            <person name="Pitluck S."/>
            <person name="Liolios K."/>
            <person name="Pagani I."/>
            <person name="Ivanova N."/>
            <person name="Mavromatis K."/>
            <person name="Pati A."/>
            <person name="Chen A."/>
            <person name="Palaniappan K."/>
            <person name="Land M."/>
            <person name="Hauser L."/>
            <person name="Chang Y.J."/>
            <person name="Jeffries C.D."/>
            <person name="Detter J.C."/>
            <person name="Beck B."/>
            <person name="Woyke T."/>
            <person name="Bristow J."/>
            <person name="Eisen J.A."/>
            <person name="Markowitz V."/>
            <person name="Hugenholtz P."/>
            <person name="Kyrpides N.C."/>
            <person name="Klenk H.P."/>
        </authorList>
    </citation>
    <scope>NUCLEOTIDE SEQUENCE [LARGE SCALE GENOMIC DNA]</scope>
    <source>
        <strain evidence="4">ATCC 43644 / DSM 9630 / IS1B</strain>
    </source>
</reference>
<dbReference type="AlphaFoldDB" id="E8R362"/>
<dbReference type="NCBIfam" id="TIGR02814">
    <property type="entry name" value="pfaD_fam"/>
    <property type="match status" value="1"/>
</dbReference>
<name>E8R362_ISOPI</name>
<protein>
    <submittedName>
        <fullName evidence="3">PfaD family protein</fullName>
    </submittedName>
</protein>
<dbReference type="Pfam" id="PF21607">
    <property type="entry name" value="FabD_helical_ins"/>
    <property type="match status" value="1"/>
</dbReference>
<dbReference type="SUPFAM" id="SSF51412">
    <property type="entry name" value="Inosine monophosphate dehydrogenase (IMPDH)"/>
    <property type="match status" value="1"/>
</dbReference>
<dbReference type="EMBL" id="CP002353">
    <property type="protein sequence ID" value="ADV62581.1"/>
    <property type="molecule type" value="Genomic_DNA"/>
</dbReference>
<reference key="1">
    <citation type="submission" date="2010-11" db="EMBL/GenBank/DDBJ databases">
        <title>The complete sequence of chromosome of Isophaera pallida ATCC 43644.</title>
        <authorList>
            <consortium name="US DOE Joint Genome Institute (JGI-PGF)"/>
            <person name="Lucas S."/>
            <person name="Copeland A."/>
            <person name="Lapidus A."/>
            <person name="Bruce D."/>
            <person name="Goodwin L."/>
            <person name="Pitluck S."/>
            <person name="Kyrpides N."/>
            <person name="Mavromatis K."/>
            <person name="Pagani I."/>
            <person name="Ivanova N."/>
            <person name="Saunders E."/>
            <person name="Brettin T."/>
            <person name="Detter J.C."/>
            <person name="Han C."/>
            <person name="Tapia R."/>
            <person name="Land M."/>
            <person name="Hauser L."/>
            <person name="Markowitz V."/>
            <person name="Cheng J.-F."/>
            <person name="Hugenholtz P."/>
            <person name="Woyke T."/>
            <person name="Wu D."/>
            <person name="Eisen J.A."/>
        </authorList>
    </citation>
    <scope>NUCLEOTIDE SEQUENCE</scope>
    <source>
        <strain>ATCC 43644</strain>
    </source>
</reference>
<proteinExistence type="predicted"/>
<evidence type="ECO:0000259" key="2">
    <source>
        <dbReference type="Pfam" id="PF21607"/>
    </source>
</evidence>
<sequence>MPPVSDLDPTLRSALLDLSRSYHPPGDPYPWLTPWRLEDLGDPGFRAAHRVRFNVMSGAMANGIASVELVEAMARGGMVGIFGAAGLGPERVAAALDRLQTSLGDRLPWGVNLIHSPNEPALEEAVAALLIARGVRLVEASAYLDLTPAIVRYRLAGLEPDPADPQRGRPRHRVIAKVSRVEVAAKFLGPPPPRLVAKLLDEGAISPLQARLAPTIPMADDLTAEADSGGHTDNQPLVALLPALLELRDRESKRHGWTIPPRVGAAGGIATPAAAAAALAMGADYLVTGSVNQACVESGTSPIVRRMLAEARQGDLAMAPAADMFEMGVKVQVLKRGTLFPLRAAKLYEWYRNHESLDHLSQSDRDQLERTILRQSIEAVWEQTQSFFQRRDPRQLERAARDPKHKMALVFRWYLGLSSHWANSGQPDRVVDYQIWCGPAMAAFNAWVEGSHLESPENRRAAEVALQILHGAAVLLRSATLQGRGRRIPGDWIRPRPLPPEELLRRLRSPHPSATSPPRTAPPEDPRSVPLAPSLGVR</sequence>
<dbReference type="Proteomes" id="UP000008631">
    <property type="component" value="Chromosome"/>
</dbReference>
<dbReference type="PANTHER" id="PTHR32332:SF20">
    <property type="entry name" value="2-NITROPROPANE DIOXYGENASE-LIKE PROTEIN"/>
    <property type="match status" value="1"/>
</dbReference>
<dbReference type="InterPro" id="IPR013785">
    <property type="entry name" value="Aldolase_TIM"/>
</dbReference>
<gene>
    <name evidence="3" type="ordered locus">Isop_2001</name>
</gene>